<dbReference type="Gene3D" id="1.10.357.10">
    <property type="entry name" value="Tetracycline Repressor, domain 2"/>
    <property type="match status" value="1"/>
</dbReference>
<dbReference type="Pfam" id="PF00440">
    <property type="entry name" value="TetR_N"/>
    <property type="match status" value="1"/>
</dbReference>
<name>A0A3B0ZZX2_9ZZZZ</name>
<dbReference type="PRINTS" id="PR00455">
    <property type="entry name" value="HTHTETR"/>
</dbReference>
<keyword evidence="2" id="KW-0238">DNA-binding</keyword>
<evidence type="ECO:0000256" key="3">
    <source>
        <dbReference type="ARBA" id="ARBA00023163"/>
    </source>
</evidence>
<keyword evidence="1" id="KW-0805">Transcription regulation</keyword>
<evidence type="ECO:0000259" key="4">
    <source>
        <dbReference type="PROSITE" id="PS50977"/>
    </source>
</evidence>
<evidence type="ECO:0000256" key="1">
    <source>
        <dbReference type="ARBA" id="ARBA00023015"/>
    </source>
</evidence>
<dbReference type="InterPro" id="IPR001647">
    <property type="entry name" value="HTH_TetR"/>
</dbReference>
<dbReference type="Gene3D" id="1.10.10.60">
    <property type="entry name" value="Homeodomain-like"/>
    <property type="match status" value="1"/>
</dbReference>
<dbReference type="GO" id="GO:0003677">
    <property type="term" value="F:DNA binding"/>
    <property type="evidence" value="ECO:0007669"/>
    <property type="project" value="UniProtKB-KW"/>
</dbReference>
<gene>
    <name evidence="5" type="ORF">MNBD_GAMMA21-2544</name>
</gene>
<evidence type="ECO:0000313" key="5">
    <source>
        <dbReference type="EMBL" id="VAW94810.1"/>
    </source>
</evidence>
<dbReference type="InterPro" id="IPR036271">
    <property type="entry name" value="Tet_transcr_reg_TetR-rel_C_sf"/>
</dbReference>
<dbReference type="InterPro" id="IPR009057">
    <property type="entry name" value="Homeodomain-like_sf"/>
</dbReference>
<proteinExistence type="predicted"/>
<sequence>MRHKGINKEETRRKMTEAVGQGFRQHGYAGIGVDGLAKAAGVTSGAFYSHFGSKDGAFEVALAAGLDEVIKGMPEFQSEYGVDWVKAFADYYLGKQHRTDLACGCAMAALTSEVVRSSAELHAKYEKKMKVIAELVARGLAGGTDKERLARAWSMLGVLIGGINIARAMKGTKASEEVAAAIKDAAVKAAGRTLRCA</sequence>
<dbReference type="PANTHER" id="PTHR47506:SF7">
    <property type="entry name" value="TRANSCRIPTIONAL REGULATORY PROTEIN"/>
    <property type="match status" value="1"/>
</dbReference>
<dbReference type="SUPFAM" id="SSF48498">
    <property type="entry name" value="Tetracyclin repressor-like, C-terminal domain"/>
    <property type="match status" value="1"/>
</dbReference>
<reference evidence="5" key="1">
    <citation type="submission" date="2018-06" db="EMBL/GenBank/DDBJ databases">
        <authorList>
            <person name="Zhirakovskaya E."/>
        </authorList>
    </citation>
    <scope>NUCLEOTIDE SEQUENCE</scope>
</reference>
<dbReference type="AlphaFoldDB" id="A0A3B0ZZX2"/>
<dbReference type="PANTHER" id="PTHR47506">
    <property type="entry name" value="TRANSCRIPTIONAL REGULATORY PROTEIN"/>
    <property type="match status" value="1"/>
</dbReference>
<dbReference type="EMBL" id="UOFR01000030">
    <property type="protein sequence ID" value="VAW94810.1"/>
    <property type="molecule type" value="Genomic_DNA"/>
</dbReference>
<dbReference type="PROSITE" id="PS50977">
    <property type="entry name" value="HTH_TETR_2"/>
    <property type="match status" value="1"/>
</dbReference>
<protein>
    <submittedName>
        <fullName evidence="5">Transcriptional regulator, AcrR family</fullName>
    </submittedName>
</protein>
<keyword evidence="3" id="KW-0804">Transcription</keyword>
<feature type="domain" description="HTH tetR-type" evidence="4">
    <location>
        <begin position="9"/>
        <end position="69"/>
    </location>
</feature>
<accession>A0A3B0ZZX2</accession>
<dbReference type="SUPFAM" id="SSF46689">
    <property type="entry name" value="Homeodomain-like"/>
    <property type="match status" value="1"/>
</dbReference>
<organism evidence="5">
    <name type="scientific">hydrothermal vent metagenome</name>
    <dbReference type="NCBI Taxonomy" id="652676"/>
    <lineage>
        <taxon>unclassified sequences</taxon>
        <taxon>metagenomes</taxon>
        <taxon>ecological metagenomes</taxon>
    </lineage>
</organism>
<evidence type="ECO:0000256" key="2">
    <source>
        <dbReference type="ARBA" id="ARBA00023125"/>
    </source>
</evidence>